<keyword evidence="12" id="KW-1185">Reference proteome</keyword>
<dbReference type="EC" id="3.4.25.1" evidence="3"/>
<dbReference type="FunCoup" id="L7JWX3">
    <property type="interactions" value="144"/>
</dbReference>
<dbReference type="PANTHER" id="PTHR32194:SF4">
    <property type="entry name" value="PROTEASOME SUBUNIT BETA TYPE-7"/>
    <property type="match status" value="1"/>
</dbReference>
<keyword evidence="4" id="KW-0963">Cytoplasm</keyword>
<dbReference type="InParanoid" id="L7JWX3"/>
<dbReference type="Proteomes" id="UP000011185">
    <property type="component" value="Unassembled WGS sequence"/>
</dbReference>
<evidence type="ECO:0000313" key="11">
    <source>
        <dbReference type="EMBL" id="ELQ75800.1"/>
    </source>
</evidence>
<dbReference type="PRINTS" id="PR00141">
    <property type="entry name" value="PROTEASOME"/>
</dbReference>
<keyword evidence="5" id="KW-0645">Protease</keyword>
<comment type="subcellular location">
    <subcellularLocation>
        <location evidence="2">Nucleus</location>
    </subcellularLocation>
</comment>
<sequence length="267" mass="28919">MNSLNQKIFRTLMMNDSPSSTAHPLDFNSFSAQAQQKRVTKTGTTIVGIKSEHGVILCADTRATSGPFVVDKACFKLHRISDDIYCAGAGTAADTDRVTSYASSMVRIFETKYSRKAPVKYVISVISKHLFQYQGAVSAALIVAGRYKSTYHLYSIAPDGTVNPGFYLSMGSGSLAAVSVLEARYRAGMSMHEIKELGACAVKAGIMNDLYSGSNVDCVVIDGTGTNVVRNFLKVAGTMTGKRIAYALDSVKVKKEEVFEIVEEVFE</sequence>
<keyword evidence="6" id="KW-0888">Threonine protease</keyword>
<evidence type="ECO:0000256" key="6">
    <source>
        <dbReference type="ARBA" id="ARBA00022698"/>
    </source>
</evidence>
<organism evidence="11 12">
    <name type="scientific">Trachipleistophora hominis</name>
    <name type="common">Microsporidian parasite</name>
    <dbReference type="NCBI Taxonomy" id="72359"/>
    <lineage>
        <taxon>Eukaryota</taxon>
        <taxon>Fungi</taxon>
        <taxon>Fungi incertae sedis</taxon>
        <taxon>Microsporidia</taxon>
        <taxon>Pleistophoridae</taxon>
        <taxon>Trachipleistophora</taxon>
    </lineage>
</organism>
<evidence type="ECO:0000256" key="2">
    <source>
        <dbReference type="ARBA" id="ARBA00004123"/>
    </source>
</evidence>
<evidence type="ECO:0000256" key="3">
    <source>
        <dbReference type="ARBA" id="ARBA00012039"/>
    </source>
</evidence>
<gene>
    <name evidence="11" type="ORF">THOM_1261</name>
</gene>
<evidence type="ECO:0000256" key="5">
    <source>
        <dbReference type="ARBA" id="ARBA00022670"/>
    </source>
</evidence>
<dbReference type="Gene3D" id="3.60.20.10">
    <property type="entry name" value="Glutamine Phosphoribosylpyrophosphate, subunit 1, domain 1"/>
    <property type="match status" value="1"/>
</dbReference>
<dbReference type="GO" id="GO:0043161">
    <property type="term" value="P:proteasome-mediated ubiquitin-dependent protein catabolic process"/>
    <property type="evidence" value="ECO:0007669"/>
    <property type="project" value="EnsemblFungi"/>
</dbReference>
<keyword evidence="8 11" id="KW-0647">Proteasome</keyword>
<dbReference type="SUPFAM" id="SSF56235">
    <property type="entry name" value="N-terminal nucleophile aminohydrolases (Ntn hydrolases)"/>
    <property type="match status" value="1"/>
</dbReference>
<keyword evidence="9" id="KW-0539">Nucleus</keyword>
<feature type="active site" description="Nucleophile" evidence="10">
    <location>
        <position position="44"/>
    </location>
</feature>
<evidence type="ECO:0000256" key="1">
    <source>
        <dbReference type="ARBA" id="ARBA00001198"/>
    </source>
</evidence>
<dbReference type="PANTHER" id="PTHR32194">
    <property type="entry name" value="METALLOPROTEASE TLDD"/>
    <property type="match status" value="1"/>
</dbReference>
<evidence type="ECO:0000256" key="8">
    <source>
        <dbReference type="ARBA" id="ARBA00022942"/>
    </source>
</evidence>
<dbReference type="GO" id="GO:0004298">
    <property type="term" value="F:threonine-type endopeptidase activity"/>
    <property type="evidence" value="ECO:0007669"/>
    <property type="project" value="UniProtKB-KW"/>
</dbReference>
<dbReference type="InterPro" id="IPR001353">
    <property type="entry name" value="Proteasome_sua/b"/>
</dbReference>
<dbReference type="InterPro" id="IPR000243">
    <property type="entry name" value="Pept_T1A_subB"/>
</dbReference>
<name>L7JWX3_TRAHO</name>
<dbReference type="GO" id="GO:0005634">
    <property type="term" value="C:nucleus"/>
    <property type="evidence" value="ECO:0007669"/>
    <property type="project" value="UniProtKB-SubCell"/>
</dbReference>
<accession>L7JWX3</accession>
<dbReference type="GO" id="GO:0010499">
    <property type="term" value="P:proteasomal ubiquitin-independent protein catabolic process"/>
    <property type="evidence" value="ECO:0007669"/>
    <property type="project" value="EnsemblFungi"/>
</dbReference>
<reference evidence="11 12" key="1">
    <citation type="journal article" date="2012" name="PLoS Pathog.">
        <title>The genome of the obligate intracellular parasite Trachipleistophora hominis: new insights into microsporidian genome dynamics and reductive evolution.</title>
        <authorList>
            <person name="Heinz E."/>
            <person name="Williams T.A."/>
            <person name="Nakjang S."/>
            <person name="Noel C.J."/>
            <person name="Swan D.C."/>
            <person name="Goldberg A.V."/>
            <person name="Harris S.R."/>
            <person name="Weinmaier T."/>
            <person name="Markert S."/>
            <person name="Becher D."/>
            <person name="Bernhardt J."/>
            <person name="Dagan T."/>
            <person name="Hacker C."/>
            <person name="Lucocq J.M."/>
            <person name="Schweder T."/>
            <person name="Rattei T."/>
            <person name="Hall N."/>
            <person name="Hirt R.P."/>
            <person name="Embley T.M."/>
        </authorList>
    </citation>
    <scope>NUCLEOTIDE SEQUENCE [LARGE SCALE GENOMIC DNA]</scope>
</reference>
<evidence type="ECO:0000256" key="4">
    <source>
        <dbReference type="ARBA" id="ARBA00022490"/>
    </source>
</evidence>
<evidence type="ECO:0000256" key="7">
    <source>
        <dbReference type="ARBA" id="ARBA00022801"/>
    </source>
</evidence>
<keyword evidence="7 11" id="KW-0378">Hydrolase</keyword>
<dbReference type="EMBL" id="JH993925">
    <property type="protein sequence ID" value="ELQ75800.1"/>
    <property type="molecule type" value="Genomic_DNA"/>
</dbReference>
<evidence type="ECO:0000256" key="9">
    <source>
        <dbReference type="ARBA" id="ARBA00023242"/>
    </source>
</evidence>
<protein>
    <recommendedName>
        <fullName evidence="3">proteasome endopeptidase complex</fullName>
        <ecNumber evidence="3">3.4.25.1</ecNumber>
    </recommendedName>
</protein>
<dbReference type="OMA" id="KQHLFRH"/>
<dbReference type="InterPro" id="IPR029055">
    <property type="entry name" value="Ntn_hydrolases_N"/>
</dbReference>
<dbReference type="OrthoDB" id="429533at2759"/>
<dbReference type="Pfam" id="PF00227">
    <property type="entry name" value="Proteasome"/>
    <property type="match status" value="1"/>
</dbReference>
<dbReference type="InterPro" id="IPR023333">
    <property type="entry name" value="Proteasome_suB-type"/>
</dbReference>
<dbReference type="AlphaFoldDB" id="L7JWX3"/>
<dbReference type="HOGENOM" id="CLU_035750_3_3_1"/>
<proteinExistence type="predicted"/>
<dbReference type="GO" id="GO:0019774">
    <property type="term" value="C:proteasome core complex, beta-subunit complex"/>
    <property type="evidence" value="ECO:0007669"/>
    <property type="project" value="EnsemblFungi"/>
</dbReference>
<dbReference type="STRING" id="72359.L7JWX3"/>
<evidence type="ECO:0000313" key="12">
    <source>
        <dbReference type="Proteomes" id="UP000011185"/>
    </source>
</evidence>
<evidence type="ECO:0000256" key="10">
    <source>
        <dbReference type="PIRSR" id="PIRSR600243-1"/>
    </source>
</evidence>
<dbReference type="GO" id="GO:0034515">
    <property type="term" value="C:proteasome storage granule"/>
    <property type="evidence" value="ECO:0007669"/>
    <property type="project" value="EnsemblFungi"/>
</dbReference>
<dbReference type="VEuPathDB" id="MicrosporidiaDB:THOM_1261"/>
<dbReference type="PROSITE" id="PS51476">
    <property type="entry name" value="PROTEASOME_BETA_2"/>
    <property type="match status" value="1"/>
</dbReference>
<comment type="catalytic activity">
    <reaction evidence="1">
        <text>Cleavage of peptide bonds with very broad specificity.</text>
        <dbReference type="EC" id="3.4.25.1"/>
    </reaction>
</comment>